<dbReference type="AlphaFoldDB" id="A0A7C3KFU1"/>
<dbReference type="EMBL" id="DSRU01000215">
    <property type="protein sequence ID" value="HFM98925.1"/>
    <property type="molecule type" value="Genomic_DNA"/>
</dbReference>
<organism evidence="3">
    <name type="scientific">Oscillatoriales cyanobacterium SpSt-418</name>
    <dbReference type="NCBI Taxonomy" id="2282169"/>
    <lineage>
        <taxon>Bacteria</taxon>
        <taxon>Bacillati</taxon>
        <taxon>Cyanobacteriota</taxon>
        <taxon>Cyanophyceae</taxon>
        <taxon>Oscillatoriophycideae</taxon>
        <taxon>Oscillatoriales</taxon>
    </lineage>
</organism>
<proteinExistence type="predicted"/>
<feature type="compositionally biased region" description="Low complexity" evidence="1">
    <location>
        <begin position="213"/>
        <end position="228"/>
    </location>
</feature>
<feature type="region of interest" description="Disordered" evidence="1">
    <location>
        <begin position="22"/>
        <end position="84"/>
    </location>
</feature>
<protein>
    <submittedName>
        <fullName evidence="3">Uncharacterized protein</fullName>
    </submittedName>
</protein>
<feature type="compositionally biased region" description="Pro residues" evidence="1">
    <location>
        <begin position="32"/>
        <end position="44"/>
    </location>
</feature>
<gene>
    <name evidence="3" type="ORF">ENR64_14440</name>
</gene>
<name>A0A7C3KFU1_9CYAN</name>
<evidence type="ECO:0000256" key="2">
    <source>
        <dbReference type="SAM" id="SignalP"/>
    </source>
</evidence>
<evidence type="ECO:0000313" key="3">
    <source>
        <dbReference type="EMBL" id="HFM98925.1"/>
    </source>
</evidence>
<reference evidence="3" key="1">
    <citation type="journal article" date="2020" name="mSystems">
        <title>Genome- and Community-Level Interaction Insights into Carbon Utilization and Element Cycling Functions of Hydrothermarchaeota in Hydrothermal Sediment.</title>
        <authorList>
            <person name="Zhou Z."/>
            <person name="Liu Y."/>
            <person name="Xu W."/>
            <person name="Pan J."/>
            <person name="Luo Z.H."/>
            <person name="Li M."/>
        </authorList>
    </citation>
    <scope>NUCLEOTIDE SEQUENCE [LARGE SCALE GENOMIC DNA]</scope>
    <source>
        <strain evidence="3">SpSt-418</strain>
    </source>
</reference>
<feature type="signal peptide" evidence="2">
    <location>
        <begin position="1"/>
        <end position="18"/>
    </location>
</feature>
<keyword evidence="2" id="KW-0732">Signal</keyword>
<dbReference type="PROSITE" id="PS51257">
    <property type="entry name" value="PROKAR_LIPOPROTEIN"/>
    <property type="match status" value="1"/>
</dbReference>
<feature type="compositionally biased region" description="Polar residues" evidence="1">
    <location>
        <begin position="52"/>
        <end position="70"/>
    </location>
</feature>
<feature type="compositionally biased region" description="Low complexity" evidence="1">
    <location>
        <begin position="153"/>
        <end position="189"/>
    </location>
</feature>
<feature type="region of interest" description="Disordered" evidence="1">
    <location>
        <begin position="138"/>
        <end position="228"/>
    </location>
</feature>
<evidence type="ECO:0000256" key="1">
    <source>
        <dbReference type="SAM" id="MobiDB-lite"/>
    </source>
</evidence>
<comment type="caution">
    <text evidence="3">The sequence shown here is derived from an EMBL/GenBank/DDBJ whole genome shotgun (WGS) entry which is preliminary data.</text>
</comment>
<sequence>MRRQTLFALAGSIAIAIAGCGDSGTETASSPSPSPAASPAPAASPSPAAGQNPAQRQQPFAQPLTTQSSPPGLIKSTNADERVKQVQKNIRNNRQAGTTATATLGTASNPFAAVPLQVSAPAQIREVVPDLPVPPAAQTSPFTAFPPPPVSLRPPATRPTAPGSSPAPPRRTSTPRPPGTASRPTAPSRTPLPPPASRPPLASRPTPPTGVSPNTTAAAPTRPSTPQADGIVVTGVVQVNGKVYAIIQESAGFPSTYVRVGQRLANGAVVVKRINITPGGEPTVVLEQNGVEVTKVVGEGAAAGGVTT</sequence>
<accession>A0A7C3KFU1</accession>
<feature type="chain" id="PRO_5028093258" evidence="2">
    <location>
        <begin position="19"/>
        <end position="308"/>
    </location>
</feature>